<sequence length="859" mass="95945">MPMPLTLKSLLIFLSYFLLYANSTVSSKKTQNFTDPTLRPLNGSKKLQSTGENQVLLKGNTTITSPYNTFKVGFFTPNDEFSYFGIWYASIPIPTYVWVANREKPIKNLPSVSAEINQDGKLALMDQESKTLLWESNNVEKASDLKLLEQGNLVLLSSEGTIVWQSFDSPTDTWLPGMKMKADQKLTSWRSSIDPSPGRYFLRLNPPDFGEIALSYNNNSVDMNAMYTYWTTGKWSGSAFDGVPEMTIPYIYKFDFINPFTPMATFGYTEVPLEIGMTPPLTRFILDHTGQLKQFTWAQQIGGWNMFWSQPENACRVYGLCGNLGLCNGGYPLSPCRCLDGFAPVDRISWDKGDFSEGCWREGGNMTCGHENDTFEEVGVVSHERMATVSFSGTRSECETACLKNCSCVGLYHNEKSNLCRNLYGSLLNLRNVSNDNTIQDKLYVRVQKMSSASTGKMKNKNMEIIFLIATICCILVILMSVGITYFYLRRRKARKSRFEDDNVIQVTNLRMFTYKELHTATKGFSVKLGHGGFGAVFQGTLNDSSVVAVKRLERPGGGEKEFRAEVCTIGNIQHVNLVRLRGFCSENSHRLLVYDFMPNGALSSYLKHNGPNLSWDVRLRAAISTARGIAYLHEECRNCIIHCDIKPENILLDEDFNAKVSDFGLAKLIGRDFSRVLATMRGTWGYVAPEWISGVAITTKADVYSYGMTLLELIGGRRNVEGGPPSARTDLLERENREKWYFPPWAARRIIEGDIRAVVDERLSGLYDEAEAARLGLVAVWCIQDDESMRPAMGMVVKMLEGVVEVVVPPPPKLLQALVSGESFRGVGDGSTARGEEIGGVDDNVSVSVGSRDSRSSV</sequence>
<keyword evidence="4" id="KW-0597">Phosphoprotein</keyword>
<dbReference type="PIRSF" id="PIRSF000641">
    <property type="entry name" value="SRK"/>
    <property type="match status" value="1"/>
</dbReference>
<evidence type="ECO:0000256" key="12">
    <source>
        <dbReference type="ARBA" id="ARBA00022989"/>
    </source>
</evidence>
<comment type="catalytic activity">
    <reaction evidence="18 19">
        <text>L-seryl-[protein] + ATP = O-phospho-L-seryl-[protein] + ADP + H(+)</text>
        <dbReference type="Rhea" id="RHEA:17989"/>
        <dbReference type="Rhea" id="RHEA-COMP:9863"/>
        <dbReference type="Rhea" id="RHEA-COMP:11604"/>
        <dbReference type="ChEBI" id="CHEBI:15378"/>
        <dbReference type="ChEBI" id="CHEBI:29999"/>
        <dbReference type="ChEBI" id="CHEBI:30616"/>
        <dbReference type="ChEBI" id="CHEBI:83421"/>
        <dbReference type="ChEBI" id="CHEBI:456216"/>
        <dbReference type="EC" id="2.7.11.1"/>
    </reaction>
</comment>
<evidence type="ECO:0000256" key="22">
    <source>
        <dbReference type="SAM" id="Phobius"/>
    </source>
</evidence>
<evidence type="ECO:0000313" key="26">
    <source>
        <dbReference type="EMBL" id="KAL3649567.1"/>
    </source>
</evidence>
<evidence type="ECO:0000256" key="2">
    <source>
        <dbReference type="ARBA" id="ARBA00022527"/>
    </source>
</evidence>
<evidence type="ECO:0000256" key="3">
    <source>
        <dbReference type="ARBA" id="ARBA00022536"/>
    </source>
</evidence>
<dbReference type="InterPro" id="IPR003609">
    <property type="entry name" value="Pan_app"/>
</dbReference>
<evidence type="ECO:0000256" key="7">
    <source>
        <dbReference type="ARBA" id="ARBA00022729"/>
    </source>
</evidence>
<evidence type="ECO:0000256" key="5">
    <source>
        <dbReference type="ARBA" id="ARBA00022679"/>
    </source>
</evidence>
<evidence type="ECO:0000256" key="16">
    <source>
        <dbReference type="ARBA" id="ARBA00023180"/>
    </source>
</evidence>
<dbReference type="FunFam" id="3.30.200.20:FF:000059">
    <property type="entry name" value="S-receptor-like serine/threonine-protein kinase"/>
    <property type="match status" value="1"/>
</dbReference>
<evidence type="ECO:0000256" key="4">
    <source>
        <dbReference type="ARBA" id="ARBA00022553"/>
    </source>
</evidence>
<gene>
    <name evidence="26" type="ORF">CASFOL_005970</name>
</gene>
<feature type="signal peptide" evidence="23">
    <location>
        <begin position="1"/>
        <end position="26"/>
    </location>
</feature>
<name>A0ABD3E709_9LAMI</name>
<keyword evidence="27" id="KW-1185">Reference proteome</keyword>
<keyword evidence="9 19" id="KW-0547">Nucleotide-binding</keyword>
<dbReference type="Pfam" id="PF00954">
    <property type="entry name" value="S_locus_glycop"/>
    <property type="match status" value="1"/>
</dbReference>
<dbReference type="GO" id="GO:0016020">
    <property type="term" value="C:membrane"/>
    <property type="evidence" value="ECO:0007669"/>
    <property type="project" value="UniProtKB-SubCell"/>
</dbReference>
<feature type="chain" id="PRO_5044825075" description="Receptor-like serine/threonine-protein kinase" evidence="23">
    <location>
        <begin position="27"/>
        <end position="859"/>
    </location>
</feature>
<dbReference type="CDD" id="cd00028">
    <property type="entry name" value="B_lectin"/>
    <property type="match status" value="1"/>
</dbReference>
<feature type="binding site" evidence="20">
    <location>
        <position position="551"/>
    </location>
    <ligand>
        <name>ATP</name>
        <dbReference type="ChEBI" id="CHEBI:30616"/>
    </ligand>
</feature>
<keyword evidence="11 19" id="KW-0067">ATP-binding</keyword>
<evidence type="ECO:0000256" key="18">
    <source>
        <dbReference type="ARBA" id="ARBA00048679"/>
    </source>
</evidence>
<dbReference type="Pfam" id="PF08276">
    <property type="entry name" value="PAN_2"/>
    <property type="match status" value="1"/>
</dbReference>
<keyword evidence="12 22" id="KW-1133">Transmembrane helix</keyword>
<keyword evidence="16" id="KW-0325">Glycoprotein</keyword>
<dbReference type="InterPro" id="IPR001480">
    <property type="entry name" value="Bulb-type_lectin_dom"/>
</dbReference>
<evidence type="ECO:0000259" key="25">
    <source>
        <dbReference type="PROSITE" id="PS50927"/>
    </source>
</evidence>
<dbReference type="PROSITE" id="PS50927">
    <property type="entry name" value="BULB_LECTIN"/>
    <property type="match status" value="1"/>
</dbReference>
<keyword evidence="6 22" id="KW-0812">Transmembrane</keyword>
<evidence type="ECO:0000313" key="27">
    <source>
        <dbReference type="Proteomes" id="UP001632038"/>
    </source>
</evidence>
<dbReference type="EMBL" id="JAVIJP010000007">
    <property type="protein sequence ID" value="KAL3649567.1"/>
    <property type="molecule type" value="Genomic_DNA"/>
</dbReference>
<dbReference type="Proteomes" id="UP001632038">
    <property type="component" value="Unassembled WGS sequence"/>
</dbReference>
<evidence type="ECO:0000256" key="21">
    <source>
        <dbReference type="SAM" id="MobiDB-lite"/>
    </source>
</evidence>
<evidence type="ECO:0000256" key="1">
    <source>
        <dbReference type="ARBA" id="ARBA00004479"/>
    </source>
</evidence>
<evidence type="ECO:0000256" key="17">
    <source>
        <dbReference type="ARBA" id="ARBA00047899"/>
    </source>
</evidence>
<dbReference type="InterPro" id="IPR000858">
    <property type="entry name" value="S_locus_glycoprot_dom"/>
</dbReference>
<keyword evidence="8" id="KW-0430">Lectin</keyword>
<evidence type="ECO:0000256" key="6">
    <source>
        <dbReference type="ARBA" id="ARBA00022692"/>
    </source>
</evidence>
<dbReference type="SMART" id="SM00220">
    <property type="entry name" value="S_TKc"/>
    <property type="match status" value="1"/>
</dbReference>
<keyword evidence="2 19" id="KW-0723">Serine/threonine-protein kinase</keyword>
<dbReference type="SUPFAM" id="SSF56112">
    <property type="entry name" value="Protein kinase-like (PK-like)"/>
    <property type="match status" value="1"/>
</dbReference>
<dbReference type="EC" id="2.7.11.1" evidence="19"/>
<evidence type="ECO:0000256" key="10">
    <source>
        <dbReference type="ARBA" id="ARBA00022777"/>
    </source>
</evidence>
<evidence type="ECO:0000259" key="24">
    <source>
        <dbReference type="PROSITE" id="PS50011"/>
    </source>
</evidence>
<dbReference type="PANTHER" id="PTHR47974:SF20">
    <property type="entry name" value="RECEPTOR-LIKE SERINE_THREONINE-PROTEIN KINASE"/>
    <property type="match status" value="1"/>
</dbReference>
<reference evidence="27" key="1">
    <citation type="journal article" date="2024" name="IScience">
        <title>Strigolactones Initiate the Formation of Haustorium-like Structures in Castilleja.</title>
        <authorList>
            <person name="Buerger M."/>
            <person name="Peterson D."/>
            <person name="Chory J."/>
        </authorList>
    </citation>
    <scope>NUCLEOTIDE SEQUENCE [LARGE SCALE GENOMIC DNA]</scope>
</reference>
<comment type="caution">
    <text evidence="26">The sequence shown here is derived from an EMBL/GenBank/DDBJ whole genome shotgun (WGS) entry which is preliminary data.</text>
</comment>
<evidence type="ECO:0000256" key="20">
    <source>
        <dbReference type="PROSITE-ProRule" id="PRU10141"/>
    </source>
</evidence>
<evidence type="ECO:0000256" key="13">
    <source>
        <dbReference type="ARBA" id="ARBA00023136"/>
    </source>
</evidence>
<dbReference type="SMART" id="SM00108">
    <property type="entry name" value="B_lectin"/>
    <property type="match status" value="1"/>
</dbReference>
<keyword evidence="15" id="KW-0675">Receptor</keyword>
<dbReference type="Gene3D" id="1.10.510.10">
    <property type="entry name" value="Transferase(Phosphotransferase) domain 1"/>
    <property type="match status" value="1"/>
</dbReference>
<dbReference type="GO" id="GO:0005524">
    <property type="term" value="F:ATP binding"/>
    <property type="evidence" value="ECO:0007669"/>
    <property type="project" value="UniProtKB-UniRule"/>
</dbReference>
<evidence type="ECO:0000256" key="8">
    <source>
        <dbReference type="ARBA" id="ARBA00022734"/>
    </source>
</evidence>
<dbReference type="InterPro" id="IPR017441">
    <property type="entry name" value="Protein_kinase_ATP_BS"/>
</dbReference>
<dbReference type="InterPro" id="IPR011009">
    <property type="entry name" value="Kinase-like_dom_sf"/>
</dbReference>
<keyword evidence="10 19" id="KW-0418">Kinase</keyword>
<keyword evidence="5 19" id="KW-0808">Transferase</keyword>
<dbReference type="CDD" id="cd01098">
    <property type="entry name" value="PAN_AP_plant"/>
    <property type="match status" value="1"/>
</dbReference>
<comment type="similarity">
    <text evidence="19">Belongs to the protein kinase superfamily. Ser/Thr protein kinase family.</text>
</comment>
<dbReference type="FunFam" id="1.10.510.10:FF:000248">
    <property type="entry name" value="S-receptor-like kinase 5"/>
    <property type="match status" value="1"/>
</dbReference>
<dbReference type="SUPFAM" id="SSF51110">
    <property type="entry name" value="alpha-D-mannose-specific plant lectins"/>
    <property type="match status" value="1"/>
</dbReference>
<feature type="domain" description="Bulb-type lectin" evidence="25">
    <location>
        <begin position="48"/>
        <end position="168"/>
    </location>
</feature>
<keyword evidence="3" id="KW-0245">EGF-like domain</keyword>
<dbReference type="PANTHER" id="PTHR47974">
    <property type="entry name" value="OS07G0415500 PROTEIN"/>
    <property type="match status" value="1"/>
</dbReference>
<comment type="catalytic activity">
    <reaction evidence="17 19">
        <text>L-threonyl-[protein] + ATP = O-phospho-L-threonyl-[protein] + ADP + H(+)</text>
        <dbReference type="Rhea" id="RHEA:46608"/>
        <dbReference type="Rhea" id="RHEA-COMP:11060"/>
        <dbReference type="Rhea" id="RHEA-COMP:11605"/>
        <dbReference type="ChEBI" id="CHEBI:15378"/>
        <dbReference type="ChEBI" id="CHEBI:30013"/>
        <dbReference type="ChEBI" id="CHEBI:30616"/>
        <dbReference type="ChEBI" id="CHEBI:61977"/>
        <dbReference type="ChEBI" id="CHEBI:456216"/>
        <dbReference type="EC" id="2.7.11.1"/>
    </reaction>
</comment>
<evidence type="ECO:0000256" key="23">
    <source>
        <dbReference type="SAM" id="SignalP"/>
    </source>
</evidence>
<dbReference type="Gene3D" id="2.90.10.10">
    <property type="entry name" value="Bulb-type lectin domain"/>
    <property type="match status" value="1"/>
</dbReference>
<dbReference type="PROSITE" id="PS00107">
    <property type="entry name" value="PROTEIN_KINASE_ATP"/>
    <property type="match status" value="1"/>
</dbReference>
<dbReference type="PROSITE" id="PS50011">
    <property type="entry name" value="PROTEIN_KINASE_DOM"/>
    <property type="match status" value="1"/>
</dbReference>
<dbReference type="AlphaFoldDB" id="A0ABD3E709"/>
<dbReference type="GO" id="GO:0030246">
    <property type="term" value="F:carbohydrate binding"/>
    <property type="evidence" value="ECO:0007669"/>
    <property type="project" value="UniProtKB-KW"/>
</dbReference>
<keyword evidence="14" id="KW-1015">Disulfide bond</keyword>
<dbReference type="InterPro" id="IPR000719">
    <property type="entry name" value="Prot_kinase_dom"/>
</dbReference>
<dbReference type="InterPro" id="IPR036426">
    <property type="entry name" value="Bulb-type_lectin_dom_sf"/>
</dbReference>
<proteinExistence type="inferred from homology"/>
<evidence type="ECO:0000256" key="15">
    <source>
        <dbReference type="ARBA" id="ARBA00023170"/>
    </source>
</evidence>
<evidence type="ECO:0000256" key="14">
    <source>
        <dbReference type="ARBA" id="ARBA00023157"/>
    </source>
</evidence>
<comment type="subcellular location">
    <subcellularLocation>
        <location evidence="1">Membrane</location>
        <topology evidence="1">Single-pass type I membrane protein</topology>
    </subcellularLocation>
</comment>
<dbReference type="PROSITE" id="PS00108">
    <property type="entry name" value="PROTEIN_KINASE_ST"/>
    <property type="match status" value="1"/>
</dbReference>
<accession>A0ABD3E709</accession>
<feature type="compositionally biased region" description="Low complexity" evidence="21">
    <location>
        <begin position="842"/>
        <end position="852"/>
    </location>
</feature>
<evidence type="ECO:0000256" key="11">
    <source>
        <dbReference type="ARBA" id="ARBA00022840"/>
    </source>
</evidence>
<dbReference type="Pfam" id="PF01453">
    <property type="entry name" value="B_lectin"/>
    <property type="match status" value="1"/>
</dbReference>
<keyword evidence="7 23" id="KW-0732">Signal</keyword>
<protein>
    <recommendedName>
        <fullName evidence="19">Receptor-like serine/threonine-protein kinase</fullName>
        <ecNumber evidence="19">2.7.11.1</ecNumber>
    </recommendedName>
</protein>
<dbReference type="InterPro" id="IPR024171">
    <property type="entry name" value="SRK-like_kinase"/>
</dbReference>
<feature type="region of interest" description="Disordered" evidence="21">
    <location>
        <begin position="830"/>
        <end position="859"/>
    </location>
</feature>
<evidence type="ECO:0000256" key="19">
    <source>
        <dbReference type="PIRNR" id="PIRNR000641"/>
    </source>
</evidence>
<dbReference type="CDD" id="cd14066">
    <property type="entry name" value="STKc_IRAK"/>
    <property type="match status" value="1"/>
</dbReference>
<keyword evidence="13 22" id="KW-0472">Membrane</keyword>
<dbReference type="Pfam" id="PF00069">
    <property type="entry name" value="Pkinase"/>
    <property type="match status" value="1"/>
</dbReference>
<feature type="transmembrane region" description="Helical" evidence="22">
    <location>
        <begin position="465"/>
        <end position="489"/>
    </location>
</feature>
<dbReference type="Gene3D" id="3.30.200.20">
    <property type="entry name" value="Phosphorylase Kinase, domain 1"/>
    <property type="match status" value="1"/>
</dbReference>
<feature type="domain" description="Protein kinase" evidence="24">
    <location>
        <begin position="523"/>
        <end position="805"/>
    </location>
</feature>
<evidence type="ECO:0000256" key="9">
    <source>
        <dbReference type="ARBA" id="ARBA00022741"/>
    </source>
</evidence>
<dbReference type="GO" id="GO:0004674">
    <property type="term" value="F:protein serine/threonine kinase activity"/>
    <property type="evidence" value="ECO:0007669"/>
    <property type="project" value="UniProtKB-KW"/>
</dbReference>
<dbReference type="InterPro" id="IPR008271">
    <property type="entry name" value="Ser/Thr_kinase_AS"/>
</dbReference>
<organism evidence="26 27">
    <name type="scientific">Castilleja foliolosa</name>
    <dbReference type="NCBI Taxonomy" id="1961234"/>
    <lineage>
        <taxon>Eukaryota</taxon>
        <taxon>Viridiplantae</taxon>
        <taxon>Streptophyta</taxon>
        <taxon>Embryophyta</taxon>
        <taxon>Tracheophyta</taxon>
        <taxon>Spermatophyta</taxon>
        <taxon>Magnoliopsida</taxon>
        <taxon>eudicotyledons</taxon>
        <taxon>Gunneridae</taxon>
        <taxon>Pentapetalae</taxon>
        <taxon>asterids</taxon>
        <taxon>lamiids</taxon>
        <taxon>Lamiales</taxon>
        <taxon>Orobanchaceae</taxon>
        <taxon>Pedicularideae</taxon>
        <taxon>Castillejinae</taxon>
        <taxon>Castilleja</taxon>
    </lineage>
</organism>